<feature type="binding site" evidence="6">
    <location>
        <position position="176"/>
    </location>
    <ligand>
        <name>substrate</name>
    </ligand>
</feature>
<feature type="binding site" evidence="6">
    <location>
        <position position="77"/>
    </location>
    <ligand>
        <name>substrate</name>
    </ligand>
</feature>
<feature type="binding site" evidence="6">
    <location>
        <position position="169"/>
    </location>
    <ligand>
        <name>a divalent metal cation</name>
        <dbReference type="ChEBI" id="CHEBI:60240"/>
        <label>2</label>
        <note>catalytic</note>
    </ligand>
</feature>
<dbReference type="InterPro" id="IPR000994">
    <property type="entry name" value="Pept_M24"/>
</dbReference>
<organism evidence="9 10">
    <name type="scientific">Gemmiger formicilis</name>
    <dbReference type="NCBI Taxonomy" id="745368"/>
    <lineage>
        <taxon>Bacteria</taxon>
        <taxon>Bacillati</taxon>
        <taxon>Bacillota</taxon>
        <taxon>Clostridia</taxon>
        <taxon>Eubacteriales</taxon>
        <taxon>Gemmiger</taxon>
    </lineage>
</organism>
<dbReference type="PANTHER" id="PTHR43330:SF27">
    <property type="entry name" value="METHIONINE AMINOPEPTIDASE"/>
    <property type="match status" value="1"/>
</dbReference>
<dbReference type="CDD" id="cd01086">
    <property type="entry name" value="MetAP1"/>
    <property type="match status" value="1"/>
</dbReference>
<feature type="binding site" evidence="6">
    <location>
        <position position="202"/>
    </location>
    <ligand>
        <name>a divalent metal cation</name>
        <dbReference type="ChEBI" id="CHEBI:60240"/>
        <label>2</label>
        <note>catalytic</note>
    </ligand>
</feature>
<evidence type="ECO:0000256" key="4">
    <source>
        <dbReference type="ARBA" id="ARBA00022723"/>
    </source>
</evidence>
<evidence type="ECO:0000256" key="7">
    <source>
        <dbReference type="RuleBase" id="RU003653"/>
    </source>
</evidence>
<dbReference type="RefSeq" id="WP_078783575.1">
    <property type="nucleotide sequence ID" value="NZ_CABIYV010000003.1"/>
</dbReference>
<gene>
    <name evidence="6" type="primary">map</name>
    <name evidence="9" type="ORF">SAMN02745178_00566</name>
</gene>
<comment type="similarity">
    <text evidence="6">Belongs to the peptidase M24A family. Methionine aminopeptidase type 1 subfamily.</text>
</comment>
<evidence type="ECO:0000256" key="3">
    <source>
        <dbReference type="ARBA" id="ARBA00022670"/>
    </source>
</evidence>
<comment type="cofactor">
    <cofactor evidence="6">
        <name>Co(2+)</name>
        <dbReference type="ChEBI" id="CHEBI:48828"/>
    </cofactor>
    <cofactor evidence="6">
        <name>Zn(2+)</name>
        <dbReference type="ChEBI" id="CHEBI:29105"/>
    </cofactor>
    <cofactor evidence="6">
        <name>Mn(2+)</name>
        <dbReference type="ChEBI" id="CHEBI:29035"/>
    </cofactor>
    <cofactor evidence="6">
        <name>Fe(2+)</name>
        <dbReference type="ChEBI" id="CHEBI:29033"/>
    </cofactor>
    <text evidence="6">Binds 2 divalent metal cations per subunit. Has a high-affinity and a low affinity metal-binding site. The true nature of the physiological cofactor is under debate. The enzyme is active with cobalt, zinc, manganese or divalent iron ions. Most likely, methionine aminopeptidases function as mononuclear Fe(2+)-metalloproteases under physiological conditions, and the catalytically relevant metal-binding site has been assigned to the histidine-containing high-affinity site.</text>
</comment>
<dbReference type="InterPro" id="IPR036005">
    <property type="entry name" value="Creatinase/aminopeptidase-like"/>
</dbReference>
<evidence type="ECO:0000256" key="5">
    <source>
        <dbReference type="ARBA" id="ARBA00022801"/>
    </source>
</evidence>
<dbReference type="PANTHER" id="PTHR43330">
    <property type="entry name" value="METHIONINE AMINOPEPTIDASE"/>
    <property type="match status" value="1"/>
</dbReference>
<dbReference type="GO" id="GO:0046872">
    <property type="term" value="F:metal ion binding"/>
    <property type="evidence" value="ECO:0007669"/>
    <property type="project" value="UniProtKB-UniRule"/>
</dbReference>
<dbReference type="PROSITE" id="PS00680">
    <property type="entry name" value="MAP_1"/>
    <property type="match status" value="1"/>
</dbReference>
<reference evidence="9 10" key="1">
    <citation type="submission" date="2017-02" db="EMBL/GenBank/DDBJ databases">
        <authorList>
            <person name="Peterson S.W."/>
        </authorList>
    </citation>
    <scope>NUCLEOTIDE SEQUENCE [LARGE SCALE GENOMIC DNA]</scope>
    <source>
        <strain evidence="9 10">ATCC 27749</strain>
    </source>
</reference>
<dbReference type="Gene3D" id="3.90.230.10">
    <property type="entry name" value="Creatinase/methionine aminopeptidase superfamily"/>
    <property type="match status" value="1"/>
</dbReference>
<evidence type="ECO:0000256" key="6">
    <source>
        <dbReference type="HAMAP-Rule" id="MF_01974"/>
    </source>
</evidence>
<dbReference type="GO" id="GO:0004239">
    <property type="term" value="F:initiator methionyl aminopeptidase activity"/>
    <property type="evidence" value="ECO:0007669"/>
    <property type="project" value="UniProtKB-UniRule"/>
</dbReference>
<dbReference type="InterPro" id="IPR001714">
    <property type="entry name" value="Pept_M24_MAP"/>
</dbReference>
<evidence type="ECO:0000256" key="1">
    <source>
        <dbReference type="ARBA" id="ARBA00002521"/>
    </source>
</evidence>
<dbReference type="Proteomes" id="UP000190286">
    <property type="component" value="Unassembled WGS sequence"/>
</dbReference>
<feature type="binding site" evidence="6">
    <location>
        <position position="233"/>
    </location>
    <ligand>
        <name>a divalent metal cation</name>
        <dbReference type="ChEBI" id="CHEBI:60240"/>
        <label>1</label>
    </ligand>
</feature>
<dbReference type="NCBIfam" id="TIGR00500">
    <property type="entry name" value="met_pdase_I"/>
    <property type="match status" value="1"/>
</dbReference>
<evidence type="ECO:0000313" key="10">
    <source>
        <dbReference type="Proteomes" id="UP000190286"/>
    </source>
</evidence>
<evidence type="ECO:0000256" key="2">
    <source>
        <dbReference type="ARBA" id="ARBA00022438"/>
    </source>
</evidence>
<dbReference type="OrthoDB" id="9802055at2"/>
<proteinExistence type="inferred from homology"/>
<dbReference type="STRING" id="745368.SAMN02745178_00566"/>
<feature type="binding site" evidence="6">
    <location>
        <position position="95"/>
    </location>
    <ligand>
        <name>a divalent metal cation</name>
        <dbReference type="ChEBI" id="CHEBI:60240"/>
        <label>1</label>
    </ligand>
</feature>
<keyword evidence="4 6" id="KW-0479">Metal-binding</keyword>
<evidence type="ECO:0000313" key="9">
    <source>
        <dbReference type="EMBL" id="SKA76303.1"/>
    </source>
</evidence>
<dbReference type="EMBL" id="FUYF01000002">
    <property type="protein sequence ID" value="SKA76303.1"/>
    <property type="molecule type" value="Genomic_DNA"/>
</dbReference>
<feature type="binding site" evidence="6">
    <location>
        <position position="106"/>
    </location>
    <ligand>
        <name>a divalent metal cation</name>
        <dbReference type="ChEBI" id="CHEBI:60240"/>
        <label>2</label>
        <note>catalytic</note>
    </ligand>
</feature>
<dbReference type="SUPFAM" id="SSF55920">
    <property type="entry name" value="Creatinase/aminopeptidase"/>
    <property type="match status" value="1"/>
</dbReference>
<feature type="binding site" evidence="6">
    <location>
        <position position="233"/>
    </location>
    <ligand>
        <name>a divalent metal cation</name>
        <dbReference type="ChEBI" id="CHEBI:60240"/>
        <label>2</label>
        <note>catalytic</note>
    </ligand>
</feature>
<dbReference type="HAMAP" id="MF_01974">
    <property type="entry name" value="MetAP_1"/>
    <property type="match status" value="1"/>
</dbReference>
<dbReference type="GO" id="GO:0070006">
    <property type="term" value="F:metalloaminopeptidase activity"/>
    <property type="evidence" value="ECO:0007669"/>
    <property type="project" value="UniProtKB-UniRule"/>
</dbReference>
<keyword evidence="3 6" id="KW-0645">Protease</keyword>
<comment type="catalytic activity">
    <reaction evidence="6 7">
        <text>Release of N-terminal amino acids, preferentially methionine, from peptides and arylamides.</text>
        <dbReference type="EC" id="3.4.11.18"/>
    </reaction>
</comment>
<dbReference type="GeneID" id="93337056"/>
<dbReference type="GO" id="GO:0006508">
    <property type="term" value="P:proteolysis"/>
    <property type="evidence" value="ECO:0007669"/>
    <property type="project" value="UniProtKB-KW"/>
</dbReference>
<dbReference type="PRINTS" id="PR00599">
    <property type="entry name" value="MAPEPTIDASE"/>
</dbReference>
<keyword evidence="10" id="KW-1185">Reference proteome</keyword>
<accession>A0A1T4WG60</accession>
<feature type="binding site" evidence="6">
    <location>
        <position position="106"/>
    </location>
    <ligand>
        <name>a divalent metal cation</name>
        <dbReference type="ChEBI" id="CHEBI:60240"/>
        <label>1</label>
    </ligand>
</feature>
<keyword evidence="5 6" id="KW-0378">Hydrolase</keyword>
<dbReference type="GO" id="GO:0005829">
    <property type="term" value="C:cytosol"/>
    <property type="evidence" value="ECO:0007669"/>
    <property type="project" value="TreeGrafter"/>
</dbReference>
<dbReference type="Pfam" id="PF00557">
    <property type="entry name" value="Peptidase_M24"/>
    <property type="match status" value="1"/>
</dbReference>
<dbReference type="EC" id="3.4.11.18" evidence="6 7"/>
<comment type="function">
    <text evidence="1 6">Removes the N-terminal methionine from nascent proteins. The N-terminal methionine is often cleaved when the second residue in the primary sequence is small and uncharged (Met-Ala-, Cys, Gly, Pro, Ser, Thr, or Val). Requires deformylation of the N(alpha)-formylated initiator methionine before it can be hydrolyzed.</text>
</comment>
<name>A0A1T4WG60_9FIRM</name>
<evidence type="ECO:0000259" key="8">
    <source>
        <dbReference type="Pfam" id="PF00557"/>
    </source>
</evidence>
<keyword evidence="2 6" id="KW-0031">Aminopeptidase</keyword>
<feature type="domain" description="Peptidase M24" evidence="8">
    <location>
        <begin position="11"/>
        <end position="239"/>
    </location>
</feature>
<comment type="subunit">
    <text evidence="6">Monomer.</text>
</comment>
<protein>
    <recommendedName>
        <fullName evidence="6 7">Methionine aminopeptidase</fullName>
        <shortName evidence="6">MAP</shortName>
        <shortName evidence="6">MetAP</shortName>
        <ecNumber evidence="6 7">3.4.11.18</ecNumber>
    </recommendedName>
    <alternativeName>
        <fullName evidence="6">Peptidase M</fullName>
    </alternativeName>
</protein>
<dbReference type="AlphaFoldDB" id="A0A1T4WG60"/>
<dbReference type="InterPro" id="IPR002467">
    <property type="entry name" value="Pept_M24A_MAP1"/>
</dbReference>
<sequence>MIQIKNAAELQKMRKACAISAAALKAGGEAIEPGITTAEIDKIIYDFIVRHGARPNFLHLYGFPATACISVNDTVIHGIPNKQQQIRPGDIVSIDTGCKIDGFNGDNACTYACGKIDLEAQRLLDVTKESLHRGIEMACGGNRVGDIGHAVQSYVEENGFSVVRTFVGHGVGKELHEDPEVPNFGNAGRGPRLVPGMCIAVEPMVCQYKYAVKTLKDGWTVKTCDGGLAAHFEHTMAITTAGAEVLTHGWEEPGWTL</sequence>